<feature type="transmembrane region" description="Helical" evidence="1">
    <location>
        <begin position="305"/>
        <end position="326"/>
    </location>
</feature>
<dbReference type="InterPro" id="IPR012429">
    <property type="entry name" value="HGSNAT_cat"/>
</dbReference>
<evidence type="ECO:0000256" key="1">
    <source>
        <dbReference type="SAM" id="Phobius"/>
    </source>
</evidence>
<sequence>MSGGERRMHGLDLARYLALAGMVLVNFRLAMAVPADGDGWLAGVFHLLEGKASATFVTLAGLGLVLATQRQQWRPASMQTWRRAMVLMVLGLFNLTLFPADILHFYAVYFALAVLWLRASPKVLLASIVVLAACSFWALLHWDYSEGWNWRTLEYAGLWQWPGAVRNLLFNGFHPVLPWLCFFLLGMLLARLPLSLPRVQRAVLALGLLLIGAGHGVQHLAQATPWQAWLGTQPMPPGPAYLLTGAGAACSLIAACLLFTHRYPGDWIEPFTAAGRMTLTLYAGHILLGMGTLESLGLLDGSASLASVLLWALLFLMLATAAAWLWSWRFARGPLEALMRRVAGQPAARPGAML</sequence>
<keyword evidence="1" id="KW-0812">Transmembrane</keyword>
<feature type="transmembrane region" description="Helical" evidence="1">
    <location>
        <begin position="51"/>
        <end position="68"/>
    </location>
</feature>
<feature type="transmembrane region" description="Helical" evidence="1">
    <location>
        <begin position="168"/>
        <end position="190"/>
    </location>
</feature>
<dbReference type="InterPro" id="IPR007349">
    <property type="entry name" value="DUF418"/>
</dbReference>
<feature type="transmembrane region" description="Helical" evidence="1">
    <location>
        <begin position="279"/>
        <end position="299"/>
    </location>
</feature>
<evidence type="ECO:0000313" key="5">
    <source>
        <dbReference type="Proteomes" id="UP000051757"/>
    </source>
</evidence>
<accession>A0A0R0BDZ1</accession>
<evidence type="ECO:0000259" key="2">
    <source>
        <dbReference type="Pfam" id="PF04235"/>
    </source>
</evidence>
<feature type="domain" description="DUF418" evidence="2">
    <location>
        <begin position="238"/>
        <end position="343"/>
    </location>
</feature>
<keyword evidence="5" id="KW-1185">Reference proteome</keyword>
<evidence type="ECO:0008006" key="6">
    <source>
        <dbReference type="Google" id="ProtNLM"/>
    </source>
</evidence>
<proteinExistence type="predicted"/>
<organism evidence="4 5">
    <name type="scientific">Stenotrophomonas beteli</name>
    <dbReference type="NCBI Taxonomy" id="3384461"/>
    <lineage>
        <taxon>Bacteria</taxon>
        <taxon>Pseudomonadati</taxon>
        <taxon>Pseudomonadota</taxon>
        <taxon>Gammaproteobacteria</taxon>
        <taxon>Lysobacterales</taxon>
        <taxon>Lysobacteraceae</taxon>
        <taxon>Stenotrophomonas</taxon>
        <taxon>Stenotrophomonas maltophilia group</taxon>
    </lineage>
</organism>
<evidence type="ECO:0000313" key="4">
    <source>
        <dbReference type="EMBL" id="KRG50968.1"/>
    </source>
</evidence>
<feature type="transmembrane region" description="Helical" evidence="1">
    <location>
        <begin position="124"/>
        <end position="142"/>
    </location>
</feature>
<comment type="caution">
    <text evidence="4">The sequence shown here is derived from an EMBL/GenBank/DDBJ whole genome shotgun (WGS) entry which is preliminary data.</text>
</comment>
<dbReference type="Pfam" id="PF04235">
    <property type="entry name" value="DUF418"/>
    <property type="match status" value="1"/>
</dbReference>
<dbReference type="OrthoDB" id="9807744at2"/>
<evidence type="ECO:0000259" key="3">
    <source>
        <dbReference type="Pfam" id="PF07786"/>
    </source>
</evidence>
<dbReference type="PANTHER" id="PTHR30590:SF3">
    <property type="entry name" value="HYPOTHETICAL MEMBRANE SPANNING PROTEIN"/>
    <property type="match status" value="1"/>
</dbReference>
<feature type="transmembrane region" description="Helical" evidence="1">
    <location>
        <begin position="80"/>
        <end position="97"/>
    </location>
</feature>
<feature type="domain" description="Heparan-alpha-glucosaminide N-acetyltransferase catalytic" evidence="3">
    <location>
        <begin position="7"/>
        <end position="194"/>
    </location>
</feature>
<dbReference type="AlphaFoldDB" id="A0A0R0BDZ1"/>
<keyword evidence="1" id="KW-1133">Transmembrane helix</keyword>
<keyword evidence="1" id="KW-0472">Membrane</keyword>
<protein>
    <recommendedName>
        <fullName evidence="6">DUF418 domain-containing protein</fullName>
    </recommendedName>
</protein>
<dbReference type="Pfam" id="PF07786">
    <property type="entry name" value="HGSNAT_cat"/>
    <property type="match status" value="1"/>
</dbReference>
<dbReference type="PANTHER" id="PTHR30590">
    <property type="entry name" value="INNER MEMBRANE PROTEIN"/>
    <property type="match status" value="1"/>
</dbReference>
<dbReference type="Proteomes" id="UP000051757">
    <property type="component" value="Unassembled WGS sequence"/>
</dbReference>
<feature type="transmembrane region" description="Helical" evidence="1">
    <location>
        <begin position="12"/>
        <end position="31"/>
    </location>
</feature>
<reference evidence="4 5" key="1">
    <citation type="journal article" date="2016" name="Front. Microbiol.">
        <title>Genome Sequence of Type Strains of Genus Stenotrophomonas.</title>
        <authorList>
            <person name="Patil P.P."/>
            <person name="Midha S."/>
            <person name="Kumar S."/>
            <person name="Patil P.B."/>
        </authorList>
    </citation>
    <scope>NUCLEOTIDE SEQUENCE [LARGE SCALE GENOMIC DNA]</scope>
    <source>
        <strain evidence="4 5">LMG 978</strain>
    </source>
</reference>
<feature type="transmembrane region" description="Helical" evidence="1">
    <location>
        <begin position="241"/>
        <end position="259"/>
    </location>
</feature>
<dbReference type="InterPro" id="IPR052529">
    <property type="entry name" value="Bact_Transport_Assoc"/>
</dbReference>
<name>A0A0R0BDZ1_9GAMM</name>
<gene>
    <name evidence="4" type="ORF">ARC23_10560</name>
</gene>
<dbReference type="EMBL" id="LLXV01000029">
    <property type="protein sequence ID" value="KRG50968.1"/>
    <property type="molecule type" value="Genomic_DNA"/>
</dbReference>